<gene>
    <name evidence="1" type="ORF">PN838_14405</name>
</gene>
<evidence type="ECO:0000313" key="1">
    <source>
        <dbReference type="EMBL" id="MDC2889753.1"/>
    </source>
</evidence>
<accession>A0ABT5FFU7</accession>
<evidence type="ECO:0000313" key="2">
    <source>
        <dbReference type="Proteomes" id="UP001528411"/>
    </source>
</evidence>
<keyword evidence="2" id="KW-1185">Reference proteome</keyword>
<name>A0ABT5FFU7_9GAMM</name>
<dbReference type="Proteomes" id="UP001528411">
    <property type="component" value="Unassembled WGS sequence"/>
</dbReference>
<sequence>MPNASFWMEVPMKAETLKSGFMDKGLFYRTDEGTQQGGVISPTLMLMTLTVVVKLNWPRFYSLASIFSLTHLVPNRHYADAA</sequence>
<reference evidence="1 2" key="1">
    <citation type="submission" date="2023-01" db="EMBL/GenBank/DDBJ databases">
        <title>Psychrosphaera sp. nov., isolated from marine algae.</title>
        <authorList>
            <person name="Bayburt H."/>
            <person name="Choi B.J."/>
            <person name="Kim J.M."/>
            <person name="Choi D.G."/>
            <person name="Jeon C.O."/>
        </authorList>
    </citation>
    <scope>NUCLEOTIDE SEQUENCE [LARGE SCALE GENOMIC DNA]</scope>
    <source>
        <strain evidence="1 2">G1-22</strain>
    </source>
</reference>
<comment type="caution">
    <text evidence="1">The sequence shown here is derived from an EMBL/GenBank/DDBJ whole genome shotgun (WGS) entry which is preliminary data.</text>
</comment>
<evidence type="ECO:0008006" key="3">
    <source>
        <dbReference type="Google" id="ProtNLM"/>
    </source>
</evidence>
<dbReference type="EMBL" id="JAQOMS010000002">
    <property type="protein sequence ID" value="MDC2889753.1"/>
    <property type="molecule type" value="Genomic_DNA"/>
</dbReference>
<protein>
    <recommendedName>
        <fullName evidence="3">Reverse transcriptase domain-containing protein</fullName>
    </recommendedName>
</protein>
<proteinExistence type="predicted"/>
<organism evidence="1 2">
    <name type="scientific">Psychrosphaera algicola</name>
    <dbReference type="NCBI Taxonomy" id="3023714"/>
    <lineage>
        <taxon>Bacteria</taxon>
        <taxon>Pseudomonadati</taxon>
        <taxon>Pseudomonadota</taxon>
        <taxon>Gammaproteobacteria</taxon>
        <taxon>Alteromonadales</taxon>
        <taxon>Pseudoalteromonadaceae</taxon>
        <taxon>Psychrosphaera</taxon>
    </lineage>
</organism>
<dbReference type="RefSeq" id="WP_272182717.1">
    <property type="nucleotide sequence ID" value="NZ_JAQOMS010000002.1"/>
</dbReference>